<reference evidence="3 4" key="1">
    <citation type="journal article" date="2014" name="Int. J. Syst. Evol. Microbiol.">
        <title>Complete genome sequence of Corynebacterium casei LMG S-19264T (=DSM 44701T), isolated from a smear-ripened cheese.</title>
        <authorList>
            <consortium name="US DOE Joint Genome Institute (JGI-PGF)"/>
            <person name="Walter F."/>
            <person name="Albersmeier A."/>
            <person name="Kalinowski J."/>
            <person name="Ruckert C."/>
        </authorList>
    </citation>
    <scope>NUCLEOTIDE SEQUENCE [LARGE SCALE GENOMIC DNA]</scope>
    <source>
        <strain evidence="3 4">NBRC 112785</strain>
    </source>
</reference>
<dbReference type="InterPro" id="IPR035986">
    <property type="entry name" value="PKD_dom_sf"/>
</dbReference>
<dbReference type="InterPro" id="IPR008757">
    <property type="entry name" value="Peptidase_M6-like_domain"/>
</dbReference>
<evidence type="ECO:0000313" key="4">
    <source>
        <dbReference type="Proteomes" id="UP001157439"/>
    </source>
</evidence>
<evidence type="ECO:0000313" key="3">
    <source>
        <dbReference type="EMBL" id="GLS82311.1"/>
    </source>
</evidence>
<dbReference type="InterPro" id="IPR000601">
    <property type="entry name" value="PKD_dom"/>
</dbReference>
<gene>
    <name evidence="3" type="primary">prtV</name>
    <name evidence="3" type="ORF">GCM10007894_02880</name>
</gene>
<dbReference type="InterPro" id="IPR022409">
    <property type="entry name" value="PKD/Chitinase_dom"/>
</dbReference>
<name>A0AA37WY00_9GAMM</name>
<feature type="domain" description="PKD" evidence="2">
    <location>
        <begin position="758"/>
        <end position="806"/>
    </location>
</feature>
<dbReference type="EMBL" id="BSPO01000001">
    <property type="protein sequence ID" value="GLS82311.1"/>
    <property type="molecule type" value="Genomic_DNA"/>
</dbReference>
<dbReference type="Proteomes" id="UP001157439">
    <property type="component" value="Unassembled WGS sequence"/>
</dbReference>
<comment type="caution">
    <text evidence="3">The sequence shown here is derived from an EMBL/GenBank/DDBJ whole genome shotgun (WGS) entry which is preliminary data.</text>
</comment>
<dbReference type="AlphaFoldDB" id="A0AA37WY00"/>
<dbReference type="PROSITE" id="PS50093">
    <property type="entry name" value="PKD"/>
    <property type="match status" value="2"/>
</dbReference>
<dbReference type="SMART" id="SM00089">
    <property type="entry name" value="PKD"/>
    <property type="match status" value="2"/>
</dbReference>
<keyword evidence="4" id="KW-1185">Reference proteome</keyword>
<dbReference type="NCBIfam" id="TIGR03296">
    <property type="entry name" value="M6dom_TIGR03296"/>
    <property type="match status" value="1"/>
</dbReference>
<accession>A0AA37WY00</accession>
<evidence type="ECO:0000259" key="2">
    <source>
        <dbReference type="PROSITE" id="PS50093"/>
    </source>
</evidence>
<evidence type="ECO:0000256" key="1">
    <source>
        <dbReference type="SAM" id="SignalP"/>
    </source>
</evidence>
<feature type="domain" description="PKD" evidence="2">
    <location>
        <begin position="808"/>
        <end position="892"/>
    </location>
</feature>
<dbReference type="Pfam" id="PF20774">
    <property type="entry name" value="InhA-like_VEG"/>
    <property type="match status" value="1"/>
</dbReference>
<feature type="chain" id="PRO_5041201531" evidence="1">
    <location>
        <begin position="23"/>
        <end position="921"/>
    </location>
</feature>
<dbReference type="GO" id="GO:0006508">
    <property type="term" value="P:proteolysis"/>
    <property type="evidence" value="ECO:0007669"/>
    <property type="project" value="InterPro"/>
</dbReference>
<dbReference type="RefSeq" id="WP_095500091.1">
    <property type="nucleotide sequence ID" value="NZ_BSPO01000001.1"/>
</dbReference>
<dbReference type="SUPFAM" id="SSF55486">
    <property type="entry name" value="Metalloproteases ('zincins'), catalytic domain"/>
    <property type="match status" value="1"/>
</dbReference>
<dbReference type="InterPro" id="IPR048665">
    <property type="entry name" value="InhA-like_VEG"/>
</dbReference>
<feature type="signal peptide" evidence="1">
    <location>
        <begin position="1"/>
        <end position="22"/>
    </location>
</feature>
<dbReference type="InterPro" id="IPR013783">
    <property type="entry name" value="Ig-like_fold"/>
</dbReference>
<dbReference type="PANTHER" id="PTHR41775:SF1">
    <property type="entry name" value="PEPTIDASE M6-LIKE DOMAIN-CONTAINING PROTEIN"/>
    <property type="match status" value="1"/>
</dbReference>
<dbReference type="CDD" id="cd00146">
    <property type="entry name" value="PKD"/>
    <property type="match status" value="2"/>
</dbReference>
<keyword evidence="1" id="KW-0732">Signal</keyword>
<dbReference type="GO" id="GO:0008233">
    <property type="term" value="F:peptidase activity"/>
    <property type="evidence" value="ECO:0007669"/>
    <property type="project" value="InterPro"/>
</dbReference>
<organism evidence="3 4">
    <name type="scientific">Paraferrimonas haliotis</name>
    <dbReference type="NCBI Taxonomy" id="2013866"/>
    <lineage>
        <taxon>Bacteria</taxon>
        <taxon>Pseudomonadati</taxon>
        <taxon>Pseudomonadota</taxon>
        <taxon>Gammaproteobacteria</taxon>
        <taxon>Alteromonadales</taxon>
        <taxon>Ferrimonadaceae</taxon>
        <taxon>Paraferrimonas</taxon>
    </lineage>
</organism>
<dbReference type="PANTHER" id="PTHR41775">
    <property type="entry name" value="SECRETED PROTEIN-RELATED"/>
    <property type="match status" value="1"/>
</dbReference>
<dbReference type="SUPFAM" id="SSF49299">
    <property type="entry name" value="PKD domain"/>
    <property type="match status" value="2"/>
</dbReference>
<protein>
    <submittedName>
        <fullName evidence="3">Peptidase M6</fullName>
    </submittedName>
</protein>
<dbReference type="Pfam" id="PF18911">
    <property type="entry name" value="PKD_4"/>
    <property type="match status" value="2"/>
</dbReference>
<proteinExistence type="predicted"/>
<sequence>MMRFLLLTLTLASLTFGGSAWASPIPLSKADPGLLNKERIEYWLRKNGELSSDSQPSEVSAAVDKFAAKAQFANPHKEMLAALAQPHNRNLSSANRAPAQATLMNADSVTNKNVLAIMIDFPDLPHDANRLSAQDSDMFYASYPVVHYQNLLFNPNGFRGPNGQTLESVHQYYQQESGNRMNFNGTAFGWFTAQNNAQYYGENDPDNNDDDKAAGELAIEAVTKLYESGQSDLSEFDRDGDKIIDHLMIFHSSIGEETGGGVLGSNAIWSHRFAVLDGNNRPVAIGDSGYSILYYTIQPIDAGIGVCAHEFGHDMGLPDEYDLAGSAQGEPVGFWSLMSAGSYVGNPSQSKPASMSPYARRFLQQQMGGRWVTEQRVDFDQLGSQATALDINHANDKSGNVDLLTIELPKEPIPFSAPFTGDYQYYSTTGDQIDNRLTLPQVAIPALGNSRLTFMAWWKIEEDYDVVQLLVNGRPISTSASRTNNPYYAQLGPYFSGNSAQIAGAQGDLGWVEVSADLNEYAGQTVQLQWRYQTDSFVYEDGMVIDDIRITNNGTIVFEDGAEIVTQTALSGFYRSNSDKPGEAHRYLVELRSHLGNDEQLGGRNYSPGLLIWYRNEAYSNNNVDEHPGFGFLGVVDADQTPIRRNGRNLGSSVQIQDAAFSLYPQLPYVLDTNLAAIPRFDDSLDYSFPSQPQSGLQLPKLGLQIELTSQVNTSERASVNITRSATSTGDQLAGQLSAVLDGMMLTASVDVNGGQAPYQVIWDFGDGNSGSGLQVSHTYAAAANYQVTATITDADGNQLQLTRQVQPIMPLAVSIETSVNERTLSFSAQVSGGDGQYSYVWDFGDGFNAVQASGQHSYQSDGSFTVTLTVTDGLGNSQQAQTEVTVSSSTTEPSQNLGNDDGGAFYWLLMLLALVRLNRK</sequence>
<dbReference type="Gene3D" id="2.60.40.10">
    <property type="entry name" value="Immunoglobulins"/>
    <property type="match status" value="2"/>
</dbReference>
<dbReference type="Pfam" id="PF20773">
    <property type="entry name" value="InhA-like_MAM"/>
    <property type="match status" value="1"/>
</dbReference>
<dbReference type="Pfam" id="PF05547">
    <property type="entry name" value="Peptidase_M6"/>
    <property type="match status" value="1"/>
</dbReference>